<feature type="region of interest" description="Disordered" evidence="1">
    <location>
        <begin position="31"/>
        <end position="69"/>
    </location>
</feature>
<protein>
    <submittedName>
        <fullName evidence="2">Chaperonin: PROVISIONAL</fullName>
    </submittedName>
</protein>
<keyword evidence="3" id="KW-1185">Reference proteome</keyword>
<name>A0A8H4B2P3_GIGMA</name>
<dbReference type="Proteomes" id="UP000439903">
    <property type="component" value="Unassembled WGS sequence"/>
</dbReference>
<dbReference type="AlphaFoldDB" id="A0A8H4B2P3"/>
<comment type="caution">
    <text evidence="2">The sequence shown here is derived from an EMBL/GenBank/DDBJ whole genome shotgun (WGS) entry which is preliminary data.</text>
</comment>
<sequence>MEYNIRSNDDDANEIILTSLKDLDTIFFVEHSDSENEEDDENLSDEELDDKELDDEEFDNEKLNDELPDIEDDDFNLDKLNKLVEFVDIPDNYIEDKIYDELKSEVRKFFKKKKCSCRSTKQPCFEKIGYEQFLKRCSEFESLDKKRWRYNYCYNNDIKIWHSTYLALVGISQKYLENIVKHFRDHGLEVCVHGNTGRAPKNMNRIELSYDIACDVYQFLKNYSNIHALIPSLQFMSPKSDLCETCKTMKMEIQHATQYEKKVELTENYIAHLNHAQKEHDYYNNNIMSAVKDGKRNPNLKV</sequence>
<reference evidence="2 3" key="1">
    <citation type="journal article" date="2019" name="Environ. Microbiol.">
        <title>At the nexus of three kingdoms: the genome of the mycorrhizal fungus Gigaspora margarita provides insights into plant, endobacterial and fungal interactions.</title>
        <authorList>
            <person name="Venice F."/>
            <person name="Ghignone S."/>
            <person name="Salvioli di Fossalunga A."/>
            <person name="Amselem J."/>
            <person name="Novero M."/>
            <person name="Xianan X."/>
            <person name="Sedzielewska Toro K."/>
            <person name="Morin E."/>
            <person name="Lipzen A."/>
            <person name="Grigoriev I.V."/>
            <person name="Henrissat B."/>
            <person name="Martin F.M."/>
            <person name="Bonfante P."/>
        </authorList>
    </citation>
    <scope>NUCLEOTIDE SEQUENCE [LARGE SCALE GENOMIC DNA]</scope>
    <source>
        <strain evidence="2 3">BEG34</strain>
    </source>
</reference>
<accession>A0A8H4B2P3</accession>
<gene>
    <name evidence="2" type="ORF">F8M41_018483</name>
</gene>
<organism evidence="2 3">
    <name type="scientific">Gigaspora margarita</name>
    <dbReference type="NCBI Taxonomy" id="4874"/>
    <lineage>
        <taxon>Eukaryota</taxon>
        <taxon>Fungi</taxon>
        <taxon>Fungi incertae sedis</taxon>
        <taxon>Mucoromycota</taxon>
        <taxon>Glomeromycotina</taxon>
        <taxon>Glomeromycetes</taxon>
        <taxon>Diversisporales</taxon>
        <taxon>Gigasporaceae</taxon>
        <taxon>Gigaspora</taxon>
    </lineage>
</organism>
<evidence type="ECO:0000313" key="2">
    <source>
        <dbReference type="EMBL" id="KAF0554854.1"/>
    </source>
</evidence>
<evidence type="ECO:0000256" key="1">
    <source>
        <dbReference type="SAM" id="MobiDB-lite"/>
    </source>
</evidence>
<feature type="compositionally biased region" description="Acidic residues" evidence="1">
    <location>
        <begin position="35"/>
        <end position="59"/>
    </location>
</feature>
<dbReference type="EMBL" id="WTPW01000046">
    <property type="protein sequence ID" value="KAF0554854.1"/>
    <property type="molecule type" value="Genomic_DNA"/>
</dbReference>
<dbReference type="OrthoDB" id="2377301at2759"/>
<proteinExistence type="predicted"/>
<evidence type="ECO:0000313" key="3">
    <source>
        <dbReference type="Proteomes" id="UP000439903"/>
    </source>
</evidence>